<feature type="region of interest" description="Disordered" evidence="1">
    <location>
        <begin position="142"/>
        <end position="165"/>
    </location>
</feature>
<organism evidence="2 3">
    <name type="scientific">Rhodoferax potami</name>
    <dbReference type="NCBI Taxonomy" id="3068338"/>
    <lineage>
        <taxon>Bacteria</taxon>
        <taxon>Pseudomonadati</taxon>
        <taxon>Pseudomonadota</taxon>
        <taxon>Betaproteobacteria</taxon>
        <taxon>Burkholderiales</taxon>
        <taxon>Comamonadaceae</taxon>
        <taxon>Rhodoferax</taxon>
    </lineage>
</organism>
<gene>
    <name evidence="2" type="ORF">RAE19_09780</name>
</gene>
<feature type="compositionally biased region" description="Basic residues" evidence="1">
    <location>
        <begin position="154"/>
        <end position="165"/>
    </location>
</feature>
<accession>A0ABU3KMP4</accession>
<name>A0ABU3KMP4_9BURK</name>
<reference evidence="2 3" key="1">
    <citation type="submission" date="2023-08" db="EMBL/GenBank/DDBJ databases">
        <title>Rhodoferax potami sp. nov. and Rhodoferax mekongensis sp. nov., isolated from the Mekong River in Thailand.</title>
        <authorList>
            <person name="Kitikhun S."/>
            <person name="Charoenyingcharoen P."/>
            <person name="Siriarchawattana P."/>
            <person name="Likhitrattanapisal S."/>
            <person name="Nilsakha T."/>
            <person name="Chanpet A."/>
            <person name="Rattanawaree P."/>
            <person name="Ingsriswang S."/>
        </authorList>
    </citation>
    <scope>NUCLEOTIDE SEQUENCE [LARGE SCALE GENOMIC DNA]</scope>
    <source>
        <strain evidence="2 3">TBRC 17660</strain>
    </source>
</reference>
<dbReference type="Proteomes" id="UP001321700">
    <property type="component" value="Unassembled WGS sequence"/>
</dbReference>
<sequence length="165" mass="17685">MRNSPLRLKELFFPKVSVTALVPKSPESASREIDIDDLEISFGLDFKADGTLASAGLKVGSKKASAEDVSFYDIEIEAFANFEVNGPEHQDAMAVYLRKFAAAAALIGAAREQVALMTARGPWGVVMLPIISMDRVVGAPPKKAALPEVESKKTTKAKKLPAKPA</sequence>
<comment type="caution">
    <text evidence="2">The sequence shown here is derived from an EMBL/GenBank/DDBJ whole genome shotgun (WGS) entry which is preliminary data.</text>
</comment>
<dbReference type="EMBL" id="JAVBIK010000001">
    <property type="protein sequence ID" value="MDT7518997.1"/>
    <property type="molecule type" value="Genomic_DNA"/>
</dbReference>
<evidence type="ECO:0000313" key="3">
    <source>
        <dbReference type="Proteomes" id="UP001321700"/>
    </source>
</evidence>
<evidence type="ECO:0008006" key="4">
    <source>
        <dbReference type="Google" id="ProtNLM"/>
    </source>
</evidence>
<keyword evidence="3" id="KW-1185">Reference proteome</keyword>
<proteinExistence type="predicted"/>
<dbReference type="InterPro" id="IPR035958">
    <property type="entry name" value="SecB-like_sf"/>
</dbReference>
<dbReference type="RefSeq" id="WP_313874707.1">
    <property type="nucleotide sequence ID" value="NZ_JAVBIK010000001.1"/>
</dbReference>
<evidence type="ECO:0000256" key="1">
    <source>
        <dbReference type="SAM" id="MobiDB-lite"/>
    </source>
</evidence>
<dbReference type="Gene3D" id="3.10.420.10">
    <property type="entry name" value="SecB-like"/>
    <property type="match status" value="1"/>
</dbReference>
<evidence type="ECO:0000313" key="2">
    <source>
        <dbReference type="EMBL" id="MDT7518997.1"/>
    </source>
</evidence>
<protein>
    <recommendedName>
        <fullName evidence="4">Preprotein translocase subunit SecB</fullName>
    </recommendedName>
</protein>